<dbReference type="AlphaFoldDB" id="C9RF69"/>
<dbReference type="SUPFAM" id="SSF55326">
    <property type="entry name" value="PurM N-terminal domain-like"/>
    <property type="match status" value="1"/>
</dbReference>
<accession>C9RF69</accession>
<evidence type="ECO:0000256" key="9">
    <source>
        <dbReference type="ARBA" id="ARBA00022755"/>
    </source>
</evidence>
<reference evidence="18" key="1">
    <citation type="submission" date="2009-10" db="EMBL/GenBank/DDBJ databases">
        <title>Complete sequence of chromosome of Methanocaldococcus vulcanius M7.</title>
        <authorList>
            <consortium name="US DOE Joint Genome Institute"/>
            <person name="Lucas S."/>
            <person name="Copeland A."/>
            <person name="Lapidus A."/>
            <person name="Glavina del Rio T."/>
            <person name="Dalin E."/>
            <person name="Tice H."/>
            <person name="Bruce D."/>
            <person name="Goodwin L."/>
            <person name="Pitluck S."/>
            <person name="Lcollab F.I."/>
            <person name="Brettin T."/>
            <person name="Detter J.C."/>
            <person name="Han C."/>
            <person name="Tapia R."/>
            <person name="Kuske C.R."/>
            <person name="Schmutz J."/>
            <person name="Larimer F."/>
            <person name="Land M."/>
            <person name="Hauser L."/>
            <person name="Kyrpides N."/>
            <person name="Ovchinikova G."/>
            <person name="Sieprawska-Lupa M."/>
            <person name="Whitman W.B."/>
            <person name="Woyke T."/>
        </authorList>
    </citation>
    <scope>NUCLEOTIDE SEQUENCE [LARGE SCALE GENOMIC DNA]</scope>
    <source>
        <strain evidence="18">M7</strain>
    </source>
</reference>
<dbReference type="NCBIfam" id="TIGR00878">
    <property type="entry name" value="purM"/>
    <property type="match status" value="1"/>
</dbReference>
<comment type="catalytic activity">
    <reaction evidence="14 15">
        <text>2-formamido-N(1)-(5-O-phospho-beta-D-ribosyl)acetamidine + ATP = 5-amino-1-(5-phospho-beta-D-ribosyl)imidazole + ADP + phosphate + H(+)</text>
        <dbReference type="Rhea" id="RHEA:23032"/>
        <dbReference type="ChEBI" id="CHEBI:15378"/>
        <dbReference type="ChEBI" id="CHEBI:30616"/>
        <dbReference type="ChEBI" id="CHEBI:43474"/>
        <dbReference type="ChEBI" id="CHEBI:137981"/>
        <dbReference type="ChEBI" id="CHEBI:147287"/>
        <dbReference type="ChEBI" id="CHEBI:456216"/>
        <dbReference type="EC" id="6.3.3.1"/>
    </reaction>
</comment>
<comment type="pathway">
    <text evidence="2 15">Purine metabolism; IMP biosynthesis via de novo pathway; 5-amino-1-(5-phospho-D-ribosyl)imidazole from N(2)-formyl-N(1)-(5-phospho-D-ribosyl)glycinamide: step 2/2.</text>
</comment>
<evidence type="ECO:0000256" key="15">
    <source>
        <dbReference type="HAMAP-Rule" id="MF_00741"/>
    </source>
</evidence>
<keyword evidence="7 15" id="KW-0436">Ligase</keyword>
<dbReference type="OrthoDB" id="6605at2157"/>
<name>C9RF69_METVM</name>
<evidence type="ECO:0000256" key="1">
    <source>
        <dbReference type="ARBA" id="ARBA00004496"/>
    </source>
</evidence>
<dbReference type="STRING" id="579137.Metvu_0356"/>
<sequence length="351" mass="38283">MITYKDAGVDISHEDRVIKALVSQITFKRSDIKPADLGLHYAGAVEFGDYYLVLSTDGVGSKMIVAEMANKFDTVGIDMIAMNVNDAICIGAEPVALVDYLAVGHITEEIAEQIGKGLNEGAKEANINIVGGETATLPDMIKGIDLAGTVLAIVKKDEIITGKDVKPGDLIVGLRSSGIHSNGLSLARKVFFDIAKLNINDKLSYGKTVAEELLTPTRIYVKPVLEMIRDEEIYVKGLAHITGGSFRKLKRLNDKVVYYINDLPEPLPIFKEIQRLGNVPDEEMFRTFNMGVGFCVIVGSEEEAEKVIKISDKYGISAKIVGEVVDEVNINNKKIKSGAVVDYNGKHILLK</sequence>
<dbReference type="FunFam" id="3.30.1330.10:FF:000020">
    <property type="entry name" value="Phosphoribosylformylglycinamidine cyclo-ligase"/>
    <property type="match status" value="1"/>
</dbReference>
<evidence type="ECO:0000256" key="8">
    <source>
        <dbReference type="ARBA" id="ARBA00022741"/>
    </source>
</evidence>
<comment type="similarity">
    <text evidence="3 15">Belongs to the AIR synthase family.</text>
</comment>
<keyword evidence="9 15" id="KW-0658">Purine biosynthesis</keyword>
<dbReference type="GO" id="GO:0046084">
    <property type="term" value="P:adenine biosynthetic process"/>
    <property type="evidence" value="ECO:0007669"/>
    <property type="project" value="TreeGrafter"/>
</dbReference>
<evidence type="ECO:0000256" key="14">
    <source>
        <dbReference type="ARBA" id="ARBA00049057"/>
    </source>
</evidence>
<dbReference type="Gene3D" id="3.90.650.10">
    <property type="entry name" value="PurM-like C-terminal domain"/>
    <property type="match status" value="1"/>
</dbReference>
<dbReference type="EC" id="6.3.3.1" evidence="4 15"/>
<protein>
    <recommendedName>
        <fullName evidence="5 15">Phosphoribosylformylglycinamidine cyclo-ligase</fullName>
        <ecNumber evidence="4 15">6.3.3.1</ecNumber>
    </recommendedName>
    <alternativeName>
        <fullName evidence="12 15">AIR synthase</fullName>
    </alternativeName>
    <alternativeName>
        <fullName evidence="13 15">AIRS</fullName>
    </alternativeName>
    <alternativeName>
        <fullName evidence="11 15">Phosphoribosyl-aminoimidazole synthetase</fullName>
    </alternativeName>
</protein>
<gene>
    <name evidence="15" type="primary">purM</name>
    <name evidence="18" type="ordered locus">Metvu_0356</name>
</gene>
<evidence type="ECO:0000256" key="6">
    <source>
        <dbReference type="ARBA" id="ARBA00022490"/>
    </source>
</evidence>
<dbReference type="InterPro" id="IPR036676">
    <property type="entry name" value="PurM-like_C_sf"/>
</dbReference>
<dbReference type="CDD" id="cd02196">
    <property type="entry name" value="PurM"/>
    <property type="match status" value="1"/>
</dbReference>
<dbReference type="InterPro" id="IPR004733">
    <property type="entry name" value="PurM_cligase"/>
</dbReference>
<evidence type="ECO:0000256" key="10">
    <source>
        <dbReference type="ARBA" id="ARBA00022840"/>
    </source>
</evidence>
<evidence type="ECO:0000259" key="17">
    <source>
        <dbReference type="Pfam" id="PF02769"/>
    </source>
</evidence>
<evidence type="ECO:0000313" key="19">
    <source>
        <dbReference type="Proteomes" id="UP000002063"/>
    </source>
</evidence>
<evidence type="ECO:0000256" key="3">
    <source>
        <dbReference type="ARBA" id="ARBA00010280"/>
    </source>
</evidence>
<evidence type="ECO:0000313" key="18">
    <source>
        <dbReference type="EMBL" id="ACX72221.1"/>
    </source>
</evidence>
<dbReference type="KEGG" id="mvu:Metvu_0356"/>
<keyword evidence="6 15" id="KW-0963">Cytoplasm</keyword>
<dbReference type="PANTHER" id="PTHR10520">
    <property type="entry name" value="TRIFUNCTIONAL PURINE BIOSYNTHETIC PROTEIN ADENOSINE-3-RELATED"/>
    <property type="match status" value="1"/>
</dbReference>
<dbReference type="eggNOG" id="arCOG00639">
    <property type="taxonomic scope" value="Archaea"/>
</dbReference>
<dbReference type="InterPro" id="IPR016188">
    <property type="entry name" value="PurM-like_N"/>
</dbReference>
<dbReference type="GO" id="GO:0005829">
    <property type="term" value="C:cytosol"/>
    <property type="evidence" value="ECO:0007669"/>
    <property type="project" value="TreeGrafter"/>
</dbReference>
<dbReference type="HAMAP" id="MF_00741">
    <property type="entry name" value="AIRS"/>
    <property type="match status" value="1"/>
</dbReference>
<dbReference type="InterPro" id="IPR010918">
    <property type="entry name" value="PurM-like_C_dom"/>
</dbReference>
<proteinExistence type="inferred from homology"/>
<comment type="subcellular location">
    <subcellularLocation>
        <location evidence="1 15">Cytoplasm</location>
    </subcellularLocation>
</comment>
<dbReference type="GO" id="GO:0004637">
    <property type="term" value="F:phosphoribosylamine-glycine ligase activity"/>
    <property type="evidence" value="ECO:0007669"/>
    <property type="project" value="TreeGrafter"/>
</dbReference>
<evidence type="ECO:0000256" key="5">
    <source>
        <dbReference type="ARBA" id="ARBA00020367"/>
    </source>
</evidence>
<dbReference type="RefSeq" id="WP_012819765.1">
    <property type="nucleotide sequence ID" value="NC_013407.1"/>
</dbReference>
<keyword evidence="10 15" id="KW-0067">ATP-binding</keyword>
<dbReference type="GO" id="GO:0005524">
    <property type="term" value="F:ATP binding"/>
    <property type="evidence" value="ECO:0007669"/>
    <property type="project" value="UniProtKB-KW"/>
</dbReference>
<feature type="domain" description="PurM-like N-terminal" evidence="16">
    <location>
        <begin position="42"/>
        <end position="154"/>
    </location>
</feature>
<evidence type="ECO:0000256" key="13">
    <source>
        <dbReference type="ARBA" id="ARBA00033093"/>
    </source>
</evidence>
<dbReference type="PANTHER" id="PTHR10520:SF12">
    <property type="entry name" value="TRIFUNCTIONAL PURINE BIOSYNTHETIC PROTEIN ADENOSINE-3"/>
    <property type="match status" value="1"/>
</dbReference>
<dbReference type="Pfam" id="PF00586">
    <property type="entry name" value="AIRS"/>
    <property type="match status" value="1"/>
</dbReference>
<dbReference type="Proteomes" id="UP000002063">
    <property type="component" value="Chromosome"/>
</dbReference>
<dbReference type="Gene3D" id="3.30.1330.10">
    <property type="entry name" value="PurM-like, N-terminal domain"/>
    <property type="match status" value="1"/>
</dbReference>
<dbReference type="FunFam" id="3.90.650.10:FF:000011">
    <property type="entry name" value="Phosphoribosylformylglycinamidine cyclo-ligase"/>
    <property type="match status" value="1"/>
</dbReference>
<dbReference type="SUPFAM" id="SSF56042">
    <property type="entry name" value="PurM C-terminal domain-like"/>
    <property type="match status" value="1"/>
</dbReference>
<dbReference type="UniPathway" id="UPA00074">
    <property type="reaction ID" value="UER00129"/>
</dbReference>
<evidence type="ECO:0000256" key="7">
    <source>
        <dbReference type="ARBA" id="ARBA00022598"/>
    </source>
</evidence>
<dbReference type="InterPro" id="IPR036921">
    <property type="entry name" value="PurM-like_N_sf"/>
</dbReference>
<dbReference type="GO" id="GO:0006189">
    <property type="term" value="P:'de novo' IMP biosynthetic process"/>
    <property type="evidence" value="ECO:0007669"/>
    <property type="project" value="UniProtKB-UniRule"/>
</dbReference>
<dbReference type="GeneID" id="8512688"/>
<evidence type="ECO:0000256" key="2">
    <source>
        <dbReference type="ARBA" id="ARBA00004686"/>
    </source>
</evidence>
<dbReference type="EMBL" id="CP001787">
    <property type="protein sequence ID" value="ACX72221.1"/>
    <property type="molecule type" value="Genomic_DNA"/>
</dbReference>
<evidence type="ECO:0000256" key="12">
    <source>
        <dbReference type="ARBA" id="ARBA00032931"/>
    </source>
</evidence>
<keyword evidence="8 15" id="KW-0547">Nucleotide-binding</keyword>
<dbReference type="HOGENOM" id="CLU_047116_0_0_2"/>
<feature type="domain" description="PurM-like C-terminal" evidence="17">
    <location>
        <begin position="166"/>
        <end position="327"/>
    </location>
</feature>
<organism evidence="18 19">
    <name type="scientific">Methanocaldococcus vulcanius (strain ATCC 700851 / DSM 12094 / M7)</name>
    <name type="common">Methanococcus vulcanius</name>
    <dbReference type="NCBI Taxonomy" id="579137"/>
    <lineage>
        <taxon>Archaea</taxon>
        <taxon>Methanobacteriati</taxon>
        <taxon>Methanobacteriota</taxon>
        <taxon>Methanomada group</taxon>
        <taxon>Methanococci</taxon>
        <taxon>Methanococcales</taxon>
        <taxon>Methanocaldococcaceae</taxon>
        <taxon>Methanocaldococcus</taxon>
    </lineage>
</organism>
<dbReference type="Pfam" id="PF02769">
    <property type="entry name" value="AIRS_C"/>
    <property type="match status" value="1"/>
</dbReference>
<dbReference type="GO" id="GO:0004641">
    <property type="term" value="F:phosphoribosylformylglycinamidine cyclo-ligase activity"/>
    <property type="evidence" value="ECO:0007669"/>
    <property type="project" value="UniProtKB-UniRule"/>
</dbReference>
<evidence type="ECO:0000256" key="4">
    <source>
        <dbReference type="ARBA" id="ARBA00013047"/>
    </source>
</evidence>
<evidence type="ECO:0000256" key="11">
    <source>
        <dbReference type="ARBA" id="ARBA00031908"/>
    </source>
</evidence>
<evidence type="ECO:0000259" key="16">
    <source>
        <dbReference type="Pfam" id="PF00586"/>
    </source>
</evidence>
<keyword evidence="19" id="KW-1185">Reference proteome</keyword>